<dbReference type="EMBL" id="JAEDXU010000005">
    <property type="protein sequence ID" value="MBP1046744.1"/>
    <property type="molecule type" value="Genomic_DNA"/>
</dbReference>
<feature type="transmembrane region" description="Helical" evidence="1">
    <location>
        <begin position="6"/>
        <end position="31"/>
    </location>
</feature>
<keyword evidence="1" id="KW-1133">Transmembrane helix</keyword>
<evidence type="ECO:0000313" key="3">
    <source>
        <dbReference type="Proteomes" id="UP000673375"/>
    </source>
</evidence>
<feature type="transmembrane region" description="Helical" evidence="1">
    <location>
        <begin position="68"/>
        <end position="90"/>
    </location>
</feature>
<comment type="caution">
    <text evidence="2">The sequence shown here is derived from an EMBL/GenBank/DDBJ whole genome shotgun (WGS) entry which is preliminary data.</text>
</comment>
<keyword evidence="1" id="KW-0812">Transmembrane</keyword>
<dbReference type="Proteomes" id="UP000673375">
    <property type="component" value="Unassembled WGS sequence"/>
</dbReference>
<name>A0ABS4CJT9_9ENTE</name>
<organism evidence="2 3">
    <name type="scientific">Enterococcus larvae</name>
    <dbReference type="NCBI Taxonomy" id="2794352"/>
    <lineage>
        <taxon>Bacteria</taxon>
        <taxon>Bacillati</taxon>
        <taxon>Bacillota</taxon>
        <taxon>Bacilli</taxon>
        <taxon>Lactobacillales</taxon>
        <taxon>Enterococcaceae</taxon>
        <taxon>Enterococcus</taxon>
    </lineage>
</organism>
<proteinExistence type="predicted"/>
<keyword evidence="3" id="KW-1185">Reference proteome</keyword>
<dbReference type="RefSeq" id="WP_209557547.1">
    <property type="nucleotide sequence ID" value="NZ_JAEDXU010000005.1"/>
</dbReference>
<protein>
    <recommendedName>
        <fullName evidence="4">Lipoprotein</fullName>
    </recommendedName>
</protein>
<keyword evidence="1" id="KW-0472">Membrane</keyword>
<gene>
    <name evidence="2" type="ORF">I6N96_10750</name>
</gene>
<sequence>MTILAWIIMGAIAGAIIFLLLTIYFLGQIFFQSSRLKRLPERPPKNKKKRRRWEATKIRLKKRRKRSMIAAVVMVLLVSVCGGGAAYASYYQSINLSSDDSVLIVRSYYLLRDFQEELNKAAQQEEDELASQQNIRYLATTLAAYSTKQASNLNKQEGQSALNRYYAALSELGVNATRESNNFYGNSSLVEEFQVDIEKTITYETAAFEYYKVNQSELEEEGASDDE</sequence>
<reference evidence="2 3" key="1">
    <citation type="submission" date="2020-12" db="EMBL/GenBank/DDBJ databases">
        <title>Vagococcus allomyrinae sp. nov. and Enterococcus lavae sp. nov., isolated from the larvae of Allomyrina dichotoma.</title>
        <authorList>
            <person name="Lee S.D."/>
        </authorList>
    </citation>
    <scope>NUCLEOTIDE SEQUENCE [LARGE SCALE GENOMIC DNA]</scope>
    <source>
        <strain evidence="2 3">BWM-S5</strain>
    </source>
</reference>
<accession>A0ABS4CJT9</accession>
<evidence type="ECO:0000313" key="2">
    <source>
        <dbReference type="EMBL" id="MBP1046744.1"/>
    </source>
</evidence>
<evidence type="ECO:0000256" key="1">
    <source>
        <dbReference type="SAM" id="Phobius"/>
    </source>
</evidence>
<evidence type="ECO:0008006" key="4">
    <source>
        <dbReference type="Google" id="ProtNLM"/>
    </source>
</evidence>